<dbReference type="EMBL" id="CAJPDQ010000003">
    <property type="protein sequence ID" value="CAF9907162.1"/>
    <property type="molecule type" value="Genomic_DNA"/>
</dbReference>
<feature type="chain" id="PRO_5034303978" description="Osmotin, thaumatin-like protein" evidence="3">
    <location>
        <begin position="19"/>
        <end position="378"/>
    </location>
</feature>
<name>A0A8H3HY21_9LECA</name>
<feature type="signal peptide" evidence="3">
    <location>
        <begin position="1"/>
        <end position="18"/>
    </location>
</feature>
<feature type="transmembrane region" description="Helical" evidence="2">
    <location>
        <begin position="354"/>
        <end position="376"/>
    </location>
</feature>
<dbReference type="InterPro" id="IPR001938">
    <property type="entry name" value="Thaumatin"/>
</dbReference>
<dbReference type="Pfam" id="PF00314">
    <property type="entry name" value="Thaumatin"/>
    <property type="match status" value="1"/>
</dbReference>
<feature type="disulfide bond" evidence="1">
    <location>
        <begin position="252"/>
        <end position="262"/>
    </location>
</feature>
<feature type="disulfide bond" evidence="1">
    <location>
        <begin position="97"/>
        <end position="103"/>
    </location>
</feature>
<sequence>MLAFQRVAWLLASMSSAARHMKLDPVQWVSKRDSSLPLWIENYCGEVVYPAILTQAGSGPSATGFRLNPGDLQRFTVRPNPPGGANGNGAACLTGDCGGVVKCTLAGWPPATLAEFNLKTSSGQAFYDISLVDGYNLPMGVFNLFNQTNNPHLRDIPPNLTNPICIGSPGLLTNPSNAPDKYLGTNTTYPIPLEQQNSVGDVSKWCPWDLQVLPPSKPANGVYPYPDDSIDRPAFAPCYSACAKSGSPSDCCTGSYGSPSTCHPSTYSRNAKAMCPDAYSYAYDDQTSTFIVPQGGGFGVAFCPLGRSSNILATMGKQLQAIASRGDALQTQSRIRHNNTAPASSEAVTLLSQGMGFTCLALLTTIVVVLISARIAKM</sequence>
<evidence type="ECO:0000256" key="3">
    <source>
        <dbReference type="SAM" id="SignalP"/>
    </source>
</evidence>
<dbReference type="PIRSF" id="PIRSF002703">
    <property type="entry name" value="Thaumatin"/>
    <property type="match status" value="1"/>
</dbReference>
<evidence type="ECO:0000256" key="1">
    <source>
        <dbReference type="PIRSR" id="PIRSR002703-1"/>
    </source>
</evidence>
<keyword evidence="2" id="KW-1133">Transmembrane helix</keyword>
<accession>A0A8H3HY21</accession>
<keyword evidence="3" id="KW-0732">Signal</keyword>
<dbReference type="PROSITE" id="PS51367">
    <property type="entry name" value="THAUMATIN_2"/>
    <property type="match status" value="1"/>
</dbReference>
<keyword evidence="2" id="KW-0812">Transmembrane</keyword>
<feature type="disulfide bond" evidence="1">
    <location>
        <begin position="206"/>
        <end position="238"/>
    </location>
</feature>
<feature type="disulfide bond" evidence="1">
    <location>
        <begin position="242"/>
        <end position="251"/>
    </location>
</feature>
<reference evidence="4" key="1">
    <citation type="submission" date="2021-03" db="EMBL/GenBank/DDBJ databases">
        <authorList>
            <person name="Tagirdzhanova G."/>
        </authorList>
    </citation>
    <scope>NUCLEOTIDE SEQUENCE</scope>
</reference>
<dbReference type="Gene3D" id="2.60.110.10">
    <property type="entry name" value="Thaumatin"/>
    <property type="match status" value="1"/>
</dbReference>
<evidence type="ECO:0000313" key="4">
    <source>
        <dbReference type="EMBL" id="CAF9907162.1"/>
    </source>
</evidence>
<dbReference type="Proteomes" id="UP000664169">
    <property type="component" value="Unassembled WGS sequence"/>
</dbReference>
<comment type="caution">
    <text evidence="4">The sequence shown here is derived from an EMBL/GenBank/DDBJ whole genome shotgun (WGS) entry which is preliminary data.</text>
</comment>
<keyword evidence="2" id="KW-0472">Membrane</keyword>
<organism evidence="4 5">
    <name type="scientific">Gomphillus americanus</name>
    <dbReference type="NCBI Taxonomy" id="1940652"/>
    <lineage>
        <taxon>Eukaryota</taxon>
        <taxon>Fungi</taxon>
        <taxon>Dikarya</taxon>
        <taxon>Ascomycota</taxon>
        <taxon>Pezizomycotina</taxon>
        <taxon>Lecanoromycetes</taxon>
        <taxon>OSLEUM clade</taxon>
        <taxon>Ostropomycetidae</taxon>
        <taxon>Ostropales</taxon>
        <taxon>Graphidaceae</taxon>
        <taxon>Gomphilloideae</taxon>
        <taxon>Gomphillus</taxon>
    </lineage>
</organism>
<dbReference type="OrthoDB" id="202203at2759"/>
<evidence type="ECO:0008006" key="6">
    <source>
        <dbReference type="Google" id="ProtNLM"/>
    </source>
</evidence>
<proteinExistence type="predicted"/>
<evidence type="ECO:0000313" key="5">
    <source>
        <dbReference type="Proteomes" id="UP000664169"/>
    </source>
</evidence>
<protein>
    <recommendedName>
        <fullName evidence="6">Osmotin, thaumatin-like protein</fullName>
    </recommendedName>
</protein>
<feature type="disulfide bond" evidence="1">
    <location>
        <begin position="44"/>
        <end position="303"/>
    </location>
</feature>
<keyword evidence="1" id="KW-1015">Disulfide bond</keyword>
<keyword evidence="5" id="KW-1185">Reference proteome</keyword>
<gene>
    <name evidence="4" type="ORF">GOMPHAMPRED_005035</name>
</gene>
<dbReference type="SUPFAM" id="SSF49870">
    <property type="entry name" value="Osmotin, thaumatin-like protein"/>
    <property type="match status" value="1"/>
</dbReference>
<dbReference type="SMART" id="SM00205">
    <property type="entry name" value="THN"/>
    <property type="match status" value="1"/>
</dbReference>
<dbReference type="InterPro" id="IPR037176">
    <property type="entry name" value="Osmotin/thaumatin-like_sf"/>
</dbReference>
<evidence type="ECO:0000256" key="2">
    <source>
        <dbReference type="SAM" id="Phobius"/>
    </source>
</evidence>
<dbReference type="PANTHER" id="PTHR31048">
    <property type="entry name" value="OS03G0233200 PROTEIN"/>
    <property type="match status" value="1"/>
</dbReference>
<dbReference type="AlphaFoldDB" id="A0A8H3HY21"/>